<keyword evidence="3" id="KW-1185">Reference proteome</keyword>
<protein>
    <submittedName>
        <fullName evidence="2">Amidohydrolase</fullName>
    </submittedName>
</protein>
<dbReference type="SUPFAM" id="SSF51338">
    <property type="entry name" value="Composite domain of metallo-dependent hydrolases"/>
    <property type="match status" value="1"/>
</dbReference>
<keyword evidence="2" id="KW-0378">Hydrolase</keyword>
<sequence>MLGPTEQGYADFSADRPGHFGEVIDLDGRFVIPGLWDEHVHFTQLSLISHRLDVGGAASAAEAADMVRERARNGGMPPAGPLVGHGFRDGLWPDMPSSELLDQAAFGAPVVLISADLHTAWLNTTAAETIGVAIDEYGLVREDDAFLVERAVNELPDVIVDVWAAEAAQQAASRGVVGIVDLEMAWNLEVWARRRASGDDSLRVQFGIYSQFLDTAIELGIRTGQKVDELTTVGFLKILIDGSLNTRTAYCLEPYADLEGDDRYGLLTVPEDELDALLRTAAMARIVPTIHAIGDAANKVALDAFARTATTGRIEHAQLIAVDDFARFAQLGVTASVQPEHAMDDREVADHFWADRADRAFAWKSLLDAGATLAFGSDAPVSALDPWLGMAAAIGRTADEREPWHPEQSITPEQALYASTRGRGVVSEGEIADIAITEYDPLNTPAEQLRAMPVAATLLEGRFTHRAL</sequence>
<evidence type="ECO:0000313" key="2">
    <source>
        <dbReference type="EMBL" id="THG28813.1"/>
    </source>
</evidence>
<proteinExistence type="predicted"/>
<dbReference type="EMBL" id="SSSM01000006">
    <property type="protein sequence ID" value="THG28813.1"/>
    <property type="molecule type" value="Genomic_DNA"/>
</dbReference>
<dbReference type="InterPro" id="IPR011059">
    <property type="entry name" value="Metal-dep_hydrolase_composite"/>
</dbReference>
<dbReference type="PANTHER" id="PTHR22642">
    <property type="entry name" value="IMIDAZOLONEPROPIONASE"/>
    <property type="match status" value="1"/>
</dbReference>
<dbReference type="InterPro" id="IPR032466">
    <property type="entry name" value="Metal_Hydrolase"/>
</dbReference>
<dbReference type="InterPro" id="IPR013108">
    <property type="entry name" value="Amidohydro_3"/>
</dbReference>
<dbReference type="Gene3D" id="2.30.40.10">
    <property type="entry name" value="Urease, subunit C, domain 1"/>
    <property type="match status" value="1"/>
</dbReference>
<dbReference type="Proteomes" id="UP000309133">
    <property type="component" value="Unassembled WGS sequence"/>
</dbReference>
<dbReference type="Gene3D" id="3.20.20.140">
    <property type="entry name" value="Metal-dependent hydrolases"/>
    <property type="match status" value="1"/>
</dbReference>
<dbReference type="GO" id="GO:0016810">
    <property type="term" value="F:hydrolase activity, acting on carbon-nitrogen (but not peptide) bonds"/>
    <property type="evidence" value="ECO:0007669"/>
    <property type="project" value="InterPro"/>
</dbReference>
<name>A0A4S4FFB9_9MICO</name>
<dbReference type="Pfam" id="PF07969">
    <property type="entry name" value="Amidohydro_3"/>
    <property type="match status" value="1"/>
</dbReference>
<comment type="caution">
    <text evidence="2">The sequence shown here is derived from an EMBL/GenBank/DDBJ whole genome shotgun (WGS) entry which is preliminary data.</text>
</comment>
<dbReference type="Gene3D" id="3.10.310.70">
    <property type="match status" value="1"/>
</dbReference>
<organism evidence="2 3">
    <name type="scientific">Naasia lichenicola</name>
    <dbReference type="NCBI Taxonomy" id="2565933"/>
    <lineage>
        <taxon>Bacteria</taxon>
        <taxon>Bacillati</taxon>
        <taxon>Actinomycetota</taxon>
        <taxon>Actinomycetes</taxon>
        <taxon>Micrococcales</taxon>
        <taxon>Microbacteriaceae</taxon>
        <taxon>Naasia</taxon>
    </lineage>
</organism>
<accession>A0A4S4FFB9</accession>
<dbReference type="PANTHER" id="PTHR22642:SF2">
    <property type="entry name" value="PROTEIN LONG AFTER FAR-RED 3"/>
    <property type="match status" value="1"/>
</dbReference>
<evidence type="ECO:0000313" key="3">
    <source>
        <dbReference type="Proteomes" id="UP000309133"/>
    </source>
</evidence>
<feature type="domain" description="Amidohydrolase 3" evidence="1">
    <location>
        <begin position="22"/>
        <end position="464"/>
    </location>
</feature>
<dbReference type="SUPFAM" id="SSF51556">
    <property type="entry name" value="Metallo-dependent hydrolases"/>
    <property type="match status" value="1"/>
</dbReference>
<reference evidence="2 3" key="1">
    <citation type="submission" date="2019-04" db="EMBL/GenBank/DDBJ databases">
        <authorList>
            <person name="Jiang L."/>
        </authorList>
    </citation>
    <scope>NUCLEOTIDE SEQUENCE [LARGE SCALE GENOMIC DNA]</scope>
    <source>
        <strain evidence="2 3">YIM 131853</strain>
    </source>
</reference>
<dbReference type="AlphaFoldDB" id="A0A4S4FFB9"/>
<evidence type="ECO:0000259" key="1">
    <source>
        <dbReference type="Pfam" id="PF07969"/>
    </source>
</evidence>
<gene>
    <name evidence="2" type="ORF">E6C64_17810</name>
</gene>
<dbReference type="OrthoDB" id="3238066at2"/>